<feature type="binding site" evidence="8">
    <location>
        <position position="52"/>
    </location>
    <ligand>
        <name>(R)-pantoate</name>
        <dbReference type="ChEBI" id="CHEBI:15980"/>
    </ligand>
</feature>
<dbReference type="InterPro" id="IPR014729">
    <property type="entry name" value="Rossmann-like_a/b/a_fold"/>
</dbReference>
<evidence type="ECO:0000256" key="4">
    <source>
        <dbReference type="ARBA" id="ARBA00022655"/>
    </source>
</evidence>
<sequence length="272" mass="30356">MTAVSDELRANGRVIALVPTMGYFHRGHLSLFQVAKANADLLVVSIFVNPIQFGPAEDYRGYPRNVDGDRAMAQNAGVDYLFCPEADVMYPSGYSTYVEVTALQHLLCGAFRPHHFKGVATICLKLFNIVKPHVVVFGQKDAQQAVIIRRMIQDLNLDLEMIVAPTVREPDGLAASSRNEYLTSEEREEAVVLHKALEHARRLIESGERRYETVRGEIVALIQEKPLAELEYAEIVEADTLKKVDPLRGDILIAVACRFGKARLIDNIALKI</sequence>
<feature type="binding site" evidence="8">
    <location>
        <begin position="138"/>
        <end position="141"/>
    </location>
    <ligand>
        <name>ATP</name>
        <dbReference type="ChEBI" id="CHEBI:30616"/>
    </ligand>
</feature>
<evidence type="ECO:0000313" key="9">
    <source>
        <dbReference type="EMBL" id="KPJ50914.1"/>
    </source>
</evidence>
<dbReference type="SUPFAM" id="SSF52374">
    <property type="entry name" value="Nucleotidylyl transferase"/>
    <property type="match status" value="1"/>
</dbReference>
<dbReference type="GO" id="GO:0004592">
    <property type="term" value="F:pantoate-beta-alanine ligase activity"/>
    <property type="evidence" value="ECO:0007669"/>
    <property type="project" value="UniProtKB-UniRule"/>
</dbReference>
<evidence type="ECO:0000256" key="8">
    <source>
        <dbReference type="HAMAP-Rule" id="MF_00158"/>
    </source>
</evidence>
<evidence type="ECO:0000313" key="10">
    <source>
        <dbReference type="Proteomes" id="UP000051124"/>
    </source>
</evidence>
<keyword evidence="6 8" id="KW-0067">ATP-binding</keyword>
<dbReference type="GO" id="GO:0015940">
    <property type="term" value="P:pantothenate biosynthetic process"/>
    <property type="evidence" value="ECO:0007669"/>
    <property type="project" value="UniProtKB-UniRule"/>
</dbReference>
<organism evidence="9 10">
    <name type="scientific">candidate division TA06 bacterium DG_26</name>
    <dbReference type="NCBI Taxonomy" id="1703771"/>
    <lineage>
        <taxon>Bacteria</taxon>
        <taxon>Bacteria division TA06</taxon>
    </lineage>
</organism>
<evidence type="ECO:0000256" key="6">
    <source>
        <dbReference type="ARBA" id="ARBA00022840"/>
    </source>
</evidence>
<dbReference type="EMBL" id="LIZT01000010">
    <property type="protein sequence ID" value="KPJ50914.1"/>
    <property type="molecule type" value="Genomic_DNA"/>
</dbReference>
<dbReference type="AlphaFoldDB" id="A0A0S7WL61"/>
<dbReference type="PANTHER" id="PTHR21299:SF1">
    <property type="entry name" value="PANTOATE--BETA-ALANINE LIGASE"/>
    <property type="match status" value="1"/>
</dbReference>
<comment type="miscellaneous">
    <text evidence="8">The reaction proceeds by a bi uni uni bi ping pong mechanism.</text>
</comment>
<comment type="caution">
    <text evidence="9">The sequence shown here is derived from an EMBL/GenBank/DDBJ whole genome shotgun (WGS) entry which is preliminary data.</text>
</comment>
<dbReference type="Gene3D" id="3.30.1300.10">
    <property type="entry name" value="Pantoate-beta-alanine ligase, C-terminal domain"/>
    <property type="match status" value="1"/>
</dbReference>
<dbReference type="HAMAP" id="MF_00158">
    <property type="entry name" value="PanC"/>
    <property type="match status" value="1"/>
</dbReference>
<keyword evidence="8" id="KW-0963">Cytoplasm</keyword>
<dbReference type="InterPro" id="IPR003721">
    <property type="entry name" value="Pantoate_ligase"/>
</dbReference>
<dbReference type="NCBIfam" id="TIGR00125">
    <property type="entry name" value="cyt_tran_rel"/>
    <property type="match status" value="1"/>
</dbReference>
<dbReference type="Pfam" id="PF02569">
    <property type="entry name" value="Pantoate_ligase"/>
    <property type="match status" value="1"/>
</dbReference>
<dbReference type="GO" id="GO:0005524">
    <property type="term" value="F:ATP binding"/>
    <property type="evidence" value="ECO:0007669"/>
    <property type="project" value="UniProtKB-KW"/>
</dbReference>
<reference evidence="9 10" key="1">
    <citation type="journal article" date="2015" name="Microbiome">
        <title>Genomic resolution of linkages in carbon, nitrogen, and sulfur cycling among widespread estuary sediment bacteria.</title>
        <authorList>
            <person name="Baker B.J."/>
            <person name="Lazar C.S."/>
            <person name="Teske A.P."/>
            <person name="Dick G.J."/>
        </authorList>
    </citation>
    <scope>NUCLEOTIDE SEQUENCE [LARGE SCALE GENOMIC DNA]</scope>
    <source>
        <strain evidence="9">DG_26</strain>
    </source>
</reference>
<dbReference type="InterPro" id="IPR004821">
    <property type="entry name" value="Cyt_trans-like"/>
</dbReference>
<comment type="catalytic activity">
    <reaction evidence="7 8">
        <text>(R)-pantoate + beta-alanine + ATP = (R)-pantothenate + AMP + diphosphate + H(+)</text>
        <dbReference type="Rhea" id="RHEA:10912"/>
        <dbReference type="ChEBI" id="CHEBI:15378"/>
        <dbReference type="ChEBI" id="CHEBI:15980"/>
        <dbReference type="ChEBI" id="CHEBI:29032"/>
        <dbReference type="ChEBI" id="CHEBI:30616"/>
        <dbReference type="ChEBI" id="CHEBI:33019"/>
        <dbReference type="ChEBI" id="CHEBI:57966"/>
        <dbReference type="ChEBI" id="CHEBI:456215"/>
        <dbReference type="EC" id="6.3.2.1"/>
    </reaction>
</comment>
<feature type="binding site" evidence="8">
    <location>
        <begin position="175"/>
        <end position="178"/>
    </location>
    <ligand>
        <name>ATP</name>
        <dbReference type="ChEBI" id="CHEBI:30616"/>
    </ligand>
</feature>
<keyword evidence="5 8" id="KW-0547">Nucleotide-binding</keyword>
<evidence type="ECO:0000256" key="1">
    <source>
        <dbReference type="ARBA" id="ARBA00004990"/>
    </source>
</evidence>
<dbReference type="CDD" id="cd00560">
    <property type="entry name" value="PanC"/>
    <property type="match status" value="1"/>
</dbReference>
<accession>A0A0S7WL61</accession>
<dbReference type="Proteomes" id="UP000051124">
    <property type="component" value="Unassembled WGS sequence"/>
</dbReference>
<evidence type="ECO:0000256" key="2">
    <source>
        <dbReference type="ARBA" id="ARBA00009256"/>
    </source>
</evidence>
<dbReference type="UniPathway" id="UPA00028">
    <property type="reaction ID" value="UER00005"/>
</dbReference>
<dbReference type="GO" id="GO:0005829">
    <property type="term" value="C:cytosol"/>
    <property type="evidence" value="ECO:0007669"/>
    <property type="project" value="TreeGrafter"/>
</dbReference>
<feature type="binding site" evidence="8">
    <location>
        <begin position="21"/>
        <end position="28"/>
    </location>
    <ligand>
        <name>ATP</name>
        <dbReference type="ChEBI" id="CHEBI:30616"/>
    </ligand>
</feature>
<keyword evidence="4 8" id="KW-0566">Pantothenate biosynthesis</keyword>
<dbReference type="PANTHER" id="PTHR21299">
    <property type="entry name" value="CYTIDYLATE KINASE/PANTOATE-BETA-ALANINE LIGASE"/>
    <property type="match status" value="1"/>
</dbReference>
<proteinExistence type="inferred from homology"/>
<evidence type="ECO:0000256" key="5">
    <source>
        <dbReference type="ARBA" id="ARBA00022741"/>
    </source>
</evidence>
<protein>
    <recommendedName>
        <fullName evidence="8">Pantothenate synthetase</fullName>
        <shortName evidence="8">PS</shortName>
        <ecNumber evidence="8">6.3.2.1</ecNumber>
    </recommendedName>
    <alternativeName>
        <fullName evidence="8">Pantoate--beta-alanine ligase</fullName>
    </alternativeName>
    <alternativeName>
        <fullName evidence="8">Pantoate-activating enzyme</fullName>
    </alternativeName>
</protein>
<dbReference type="PATRIC" id="fig|1703771.3.peg.104"/>
<comment type="similarity">
    <text evidence="2 8">Belongs to the pantothenate synthetase family.</text>
</comment>
<dbReference type="FunFam" id="3.30.1300.10:FF:000001">
    <property type="entry name" value="Pantothenate synthetase"/>
    <property type="match status" value="1"/>
</dbReference>
<comment type="function">
    <text evidence="8">Catalyzes the condensation of pantoate with beta-alanine in an ATP-dependent reaction via a pantoyl-adenylate intermediate.</text>
</comment>
<comment type="subcellular location">
    <subcellularLocation>
        <location evidence="8">Cytoplasm</location>
    </subcellularLocation>
</comment>
<name>A0A0S7WL61_UNCT6</name>
<comment type="subunit">
    <text evidence="8">Homodimer.</text>
</comment>
<evidence type="ECO:0000256" key="3">
    <source>
        <dbReference type="ARBA" id="ARBA00022598"/>
    </source>
</evidence>
<feature type="binding site" evidence="8">
    <location>
        <position position="144"/>
    </location>
    <ligand>
        <name>(R)-pantoate</name>
        <dbReference type="ChEBI" id="CHEBI:15980"/>
    </ligand>
</feature>
<feature type="binding site" evidence="8">
    <location>
        <position position="52"/>
    </location>
    <ligand>
        <name>beta-alanine</name>
        <dbReference type="ChEBI" id="CHEBI:57966"/>
    </ligand>
</feature>
<comment type="pathway">
    <text evidence="1 8">Cofactor biosynthesis; (R)-pantothenate biosynthesis; (R)-pantothenate from (R)-pantoate and beta-alanine: step 1/1.</text>
</comment>
<dbReference type="EC" id="6.3.2.1" evidence="8"/>
<keyword evidence="3 8" id="KW-0436">Ligase</keyword>
<dbReference type="InterPro" id="IPR042176">
    <property type="entry name" value="Pantoate_ligase_C"/>
</dbReference>
<dbReference type="NCBIfam" id="TIGR00018">
    <property type="entry name" value="panC"/>
    <property type="match status" value="1"/>
</dbReference>
<feature type="binding site" evidence="8">
    <location>
        <position position="167"/>
    </location>
    <ligand>
        <name>ATP</name>
        <dbReference type="ChEBI" id="CHEBI:30616"/>
    </ligand>
</feature>
<evidence type="ECO:0000256" key="7">
    <source>
        <dbReference type="ARBA" id="ARBA00048258"/>
    </source>
</evidence>
<dbReference type="Gene3D" id="3.40.50.620">
    <property type="entry name" value="HUPs"/>
    <property type="match status" value="1"/>
</dbReference>
<feature type="active site" description="Proton donor" evidence="8">
    <location>
        <position position="28"/>
    </location>
</feature>
<gene>
    <name evidence="8" type="primary">panC</name>
    <name evidence="9" type="ORF">AMJ40_01450</name>
</gene>